<evidence type="ECO:0008006" key="4">
    <source>
        <dbReference type="Google" id="ProtNLM"/>
    </source>
</evidence>
<sequence length="80" mass="8159">MIKLIALASAGALLAGCSAVGTAPKLNLVADRPGCSSVARAFMSQDGTSLTADQILNGVAECENRDRLGALQFDPNALAR</sequence>
<comment type="caution">
    <text evidence="2">The sequence shown here is derived from an EMBL/GenBank/DDBJ whole genome shotgun (WGS) entry which is preliminary data.</text>
</comment>
<protein>
    <recommendedName>
        <fullName evidence="4">Hemolysin</fullName>
    </recommendedName>
</protein>
<organism evidence="2 3">
    <name type="scientific">Phenylobacterium terrae</name>
    <dbReference type="NCBI Taxonomy" id="2665495"/>
    <lineage>
        <taxon>Bacteria</taxon>
        <taxon>Pseudomonadati</taxon>
        <taxon>Pseudomonadota</taxon>
        <taxon>Alphaproteobacteria</taxon>
        <taxon>Caulobacterales</taxon>
        <taxon>Caulobacteraceae</taxon>
        <taxon>Phenylobacterium</taxon>
    </lineage>
</organism>
<reference evidence="3" key="1">
    <citation type="journal article" date="2019" name="Int. J. Syst. Evol. Microbiol.">
        <title>The Global Catalogue of Microorganisms (GCM) 10K type strain sequencing project: providing services to taxonomists for standard genome sequencing and annotation.</title>
        <authorList>
            <consortium name="The Broad Institute Genomics Platform"/>
            <consortium name="The Broad Institute Genome Sequencing Center for Infectious Disease"/>
            <person name="Wu L."/>
            <person name="Ma J."/>
        </authorList>
    </citation>
    <scope>NUCLEOTIDE SEQUENCE [LARGE SCALE GENOMIC DNA]</scope>
    <source>
        <strain evidence="3">DFY28</strain>
    </source>
</reference>
<accession>A0ABW4N6M4</accession>
<dbReference type="RefSeq" id="WP_377281515.1">
    <property type="nucleotide sequence ID" value="NZ_JBHRSI010000004.1"/>
</dbReference>
<proteinExistence type="predicted"/>
<evidence type="ECO:0000313" key="3">
    <source>
        <dbReference type="Proteomes" id="UP001597237"/>
    </source>
</evidence>
<dbReference type="PROSITE" id="PS51257">
    <property type="entry name" value="PROKAR_LIPOPROTEIN"/>
    <property type="match status" value="1"/>
</dbReference>
<feature type="chain" id="PRO_5047305482" description="Hemolysin" evidence="1">
    <location>
        <begin position="23"/>
        <end position="80"/>
    </location>
</feature>
<keyword evidence="1" id="KW-0732">Signal</keyword>
<name>A0ABW4N6M4_9CAUL</name>
<keyword evidence="3" id="KW-1185">Reference proteome</keyword>
<dbReference type="EMBL" id="JBHUEY010000006">
    <property type="protein sequence ID" value="MFD1785453.1"/>
    <property type="molecule type" value="Genomic_DNA"/>
</dbReference>
<evidence type="ECO:0000313" key="2">
    <source>
        <dbReference type="EMBL" id="MFD1785453.1"/>
    </source>
</evidence>
<evidence type="ECO:0000256" key="1">
    <source>
        <dbReference type="SAM" id="SignalP"/>
    </source>
</evidence>
<gene>
    <name evidence="2" type="ORF">ACFSC0_18785</name>
</gene>
<feature type="signal peptide" evidence="1">
    <location>
        <begin position="1"/>
        <end position="22"/>
    </location>
</feature>
<dbReference type="Proteomes" id="UP001597237">
    <property type="component" value="Unassembled WGS sequence"/>
</dbReference>